<reference evidence="3" key="1">
    <citation type="submission" date="2019-03" db="EMBL/GenBank/DDBJ databases">
        <authorList>
            <person name="Warren W.C."/>
            <person name="Johnson G.S."/>
        </authorList>
    </citation>
    <scope>NUCLEOTIDE SEQUENCE [LARGE SCALE GENOMIC DNA]</scope>
    <source>
        <strain evidence="3">Basenji</strain>
    </source>
</reference>
<dbReference type="InterPro" id="IPR011161">
    <property type="entry name" value="MHC_I-like_Ag-recog"/>
</dbReference>
<evidence type="ECO:0000313" key="4">
    <source>
        <dbReference type="Proteomes" id="UP000694429"/>
    </source>
</evidence>
<sequence length="236" mass="26377">MRPCHPLCSLHPRLFLAQLSCRALPYSLPTTFMSLLQYSVLSHLLPPLYPPPLPLCVSLPSNQTYIHSLQSPHLQLLHLLSWFPLISFHFFFSVSPIIHSLSCPDPFQVQVTLGCELHFGEPSVGFVRLAYQGEDLISFQNKSWWPSPKGRSRAQQVCRQVNELDHDDTELTHELITGHCPRFVLSLLDAGKADLQRQVRPEAWLSAGPSQVWPSAAGVPCLWLLPQACAGDVDAG</sequence>
<name>A0A8C0NM10_CANLF</name>
<dbReference type="Gene3D" id="3.30.500.10">
    <property type="entry name" value="MHC class I-like antigen recognition-like"/>
    <property type="match status" value="1"/>
</dbReference>
<protein>
    <recommendedName>
        <fullName evidence="2">MHC class I-like antigen recognition-like domain-containing protein</fullName>
    </recommendedName>
</protein>
<dbReference type="Proteomes" id="UP000694429">
    <property type="component" value="Chromosome 38"/>
</dbReference>
<dbReference type="PANTHER" id="PTHR16675">
    <property type="entry name" value="MHC CLASS I-RELATED"/>
    <property type="match status" value="1"/>
</dbReference>
<dbReference type="SUPFAM" id="SSF54452">
    <property type="entry name" value="MHC antigen-recognition domain"/>
    <property type="match status" value="1"/>
</dbReference>
<keyword evidence="1" id="KW-0325">Glycoprotein</keyword>
<feature type="domain" description="MHC class I-like antigen recognition-like" evidence="2">
    <location>
        <begin position="90"/>
        <end position="194"/>
    </location>
</feature>
<proteinExistence type="predicted"/>
<dbReference type="PANTHER" id="PTHR16675:SF160">
    <property type="entry name" value="T-CELL SURFACE GLYCOPROTEIN CD1A"/>
    <property type="match status" value="1"/>
</dbReference>
<organism evidence="3 4">
    <name type="scientific">Canis lupus familiaris</name>
    <name type="common">Dog</name>
    <name type="synonym">Canis familiaris</name>
    <dbReference type="NCBI Taxonomy" id="9615"/>
    <lineage>
        <taxon>Eukaryota</taxon>
        <taxon>Metazoa</taxon>
        <taxon>Chordata</taxon>
        <taxon>Craniata</taxon>
        <taxon>Vertebrata</taxon>
        <taxon>Euteleostomi</taxon>
        <taxon>Mammalia</taxon>
        <taxon>Eutheria</taxon>
        <taxon>Laurasiatheria</taxon>
        <taxon>Carnivora</taxon>
        <taxon>Caniformia</taxon>
        <taxon>Canidae</taxon>
        <taxon>Canis</taxon>
    </lineage>
</organism>
<dbReference type="Pfam" id="PF16497">
    <property type="entry name" value="MHC_I_3"/>
    <property type="match status" value="1"/>
</dbReference>
<accession>A0A8C0NM10</accession>
<dbReference type="InterPro" id="IPR011162">
    <property type="entry name" value="MHC_I/II-like_Ag-recog"/>
</dbReference>
<dbReference type="AlphaFoldDB" id="A0A8C0NM10"/>
<reference evidence="3" key="2">
    <citation type="submission" date="2025-08" db="UniProtKB">
        <authorList>
            <consortium name="Ensembl"/>
        </authorList>
    </citation>
    <scope>IDENTIFICATION</scope>
</reference>
<evidence type="ECO:0000256" key="1">
    <source>
        <dbReference type="ARBA" id="ARBA00023180"/>
    </source>
</evidence>
<dbReference type="InterPro" id="IPR037055">
    <property type="entry name" value="MHC_I-like_Ag-recog_sf"/>
</dbReference>
<dbReference type="Ensembl" id="ENSCAFT00030030564.1">
    <property type="protein sequence ID" value="ENSCAFP00030026650.1"/>
    <property type="gene ID" value="ENSCAFG00030016588.1"/>
</dbReference>
<evidence type="ECO:0000259" key="2">
    <source>
        <dbReference type="Pfam" id="PF16497"/>
    </source>
</evidence>
<dbReference type="InterPro" id="IPR050208">
    <property type="entry name" value="MHC_class-I_related"/>
</dbReference>
<evidence type="ECO:0000313" key="3">
    <source>
        <dbReference type="Ensembl" id="ENSCAFP00030026650.1"/>
    </source>
</evidence>